<dbReference type="PANTHER" id="PTHR37984:SF5">
    <property type="entry name" value="PROTEIN NYNRIN-LIKE"/>
    <property type="match status" value="1"/>
</dbReference>
<evidence type="ECO:0000313" key="3">
    <source>
        <dbReference type="Proteomes" id="UP000076420"/>
    </source>
</evidence>
<protein>
    <recommendedName>
        <fullName evidence="1">Integrase catalytic domain-containing protein</fullName>
    </recommendedName>
</protein>
<reference evidence="2" key="1">
    <citation type="submission" date="2020-05" db="UniProtKB">
        <authorList>
            <consortium name="EnsemblMetazoa"/>
        </authorList>
    </citation>
    <scope>IDENTIFICATION</scope>
    <source>
        <strain evidence="2">BB02</strain>
    </source>
</reference>
<dbReference type="Proteomes" id="UP000076420">
    <property type="component" value="Unassembled WGS sequence"/>
</dbReference>
<accession>A0A2C9L444</accession>
<dbReference type="EnsemblMetazoa" id="BGLB026741-RA">
    <property type="protein sequence ID" value="BGLB026741-PA"/>
    <property type="gene ID" value="BGLB026741"/>
</dbReference>
<dbReference type="STRING" id="6526.A0A2C9L444"/>
<sequence>MDRLKALLQDANIWCEDFEEEFTDIERSCELRKVFAKTPSRPVVAFPMARDFNEIVAMDLKQYKDQWILHMVDMWSRYSVSVLINRKKTSIVIDALMTNWVGIFGVMKALMTDNGDEFTSDELREVASILSIQVGTTAAFSPYRNGLCERVHAITDHKLMKLEVENSDVDLETLLFWANMAKNSLQMRNGYSSHQPVFGRNP</sequence>
<dbReference type="InterPro" id="IPR001584">
    <property type="entry name" value="Integrase_cat-core"/>
</dbReference>
<dbReference type="VEuPathDB" id="VectorBase:BGLB026741"/>
<evidence type="ECO:0000259" key="1">
    <source>
        <dbReference type="PROSITE" id="PS50994"/>
    </source>
</evidence>
<dbReference type="Pfam" id="PF00665">
    <property type="entry name" value="rve"/>
    <property type="match status" value="1"/>
</dbReference>
<organism evidence="2 3">
    <name type="scientific">Biomphalaria glabrata</name>
    <name type="common">Bloodfluke planorb</name>
    <name type="synonym">Freshwater snail</name>
    <dbReference type="NCBI Taxonomy" id="6526"/>
    <lineage>
        <taxon>Eukaryota</taxon>
        <taxon>Metazoa</taxon>
        <taxon>Spiralia</taxon>
        <taxon>Lophotrochozoa</taxon>
        <taxon>Mollusca</taxon>
        <taxon>Gastropoda</taxon>
        <taxon>Heterobranchia</taxon>
        <taxon>Euthyneura</taxon>
        <taxon>Panpulmonata</taxon>
        <taxon>Hygrophila</taxon>
        <taxon>Lymnaeoidea</taxon>
        <taxon>Planorbidae</taxon>
        <taxon>Biomphalaria</taxon>
    </lineage>
</organism>
<dbReference type="KEGG" id="bgt:106069579"/>
<dbReference type="GO" id="GO:0003676">
    <property type="term" value="F:nucleic acid binding"/>
    <property type="evidence" value="ECO:0007669"/>
    <property type="project" value="InterPro"/>
</dbReference>
<dbReference type="PROSITE" id="PS50994">
    <property type="entry name" value="INTEGRASE"/>
    <property type="match status" value="1"/>
</dbReference>
<dbReference type="PANTHER" id="PTHR37984">
    <property type="entry name" value="PROTEIN CBG26694"/>
    <property type="match status" value="1"/>
</dbReference>
<dbReference type="InterPro" id="IPR012337">
    <property type="entry name" value="RNaseH-like_sf"/>
</dbReference>
<gene>
    <name evidence="2" type="primary">106069579</name>
</gene>
<dbReference type="VEuPathDB" id="VectorBase:BGLAX_033252"/>
<evidence type="ECO:0000313" key="2">
    <source>
        <dbReference type="EnsemblMetazoa" id="BGLB026741-PA"/>
    </source>
</evidence>
<dbReference type="Gene3D" id="3.30.420.10">
    <property type="entry name" value="Ribonuclease H-like superfamily/Ribonuclease H"/>
    <property type="match status" value="1"/>
</dbReference>
<dbReference type="InterPro" id="IPR050951">
    <property type="entry name" value="Retrovirus_Pol_polyprotein"/>
</dbReference>
<dbReference type="InterPro" id="IPR036397">
    <property type="entry name" value="RNaseH_sf"/>
</dbReference>
<dbReference type="SUPFAM" id="SSF53098">
    <property type="entry name" value="Ribonuclease H-like"/>
    <property type="match status" value="1"/>
</dbReference>
<proteinExistence type="predicted"/>
<feature type="domain" description="Integrase catalytic" evidence="1">
    <location>
        <begin position="38"/>
        <end position="202"/>
    </location>
</feature>
<name>A0A2C9L444_BIOGL</name>
<dbReference type="GO" id="GO:0015074">
    <property type="term" value="P:DNA integration"/>
    <property type="evidence" value="ECO:0007669"/>
    <property type="project" value="InterPro"/>
</dbReference>
<dbReference type="AlphaFoldDB" id="A0A2C9L444"/>